<evidence type="ECO:0000313" key="3">
    <source>
        <dbReference type="Proteomes" id="UP001249959"/>
    </source>
</evidence>
<dbReference type="EMBL" id="JAVNWW010000001">
    <property type="protein sequence ID" value="MDU0808058.1"/>
    <property type="molecule type" value="Genomic_DNA"/>
</dbReference>
<reference evidence="2 3" key="1">
    <citation type="submission" date="2023-09" db="EMBL/GenBank/DDBJ databases">
        <title>Aquirufa genomes.</title>
        <authorList>
            <person name="Pitt A."/>
        </authorList>
    </citation>
    <scope>NUCLEOTIDE SEQUENCE [LARGE SCALE GENOMIC DNA]</scope>
    <source>
        <strain evidence="2 3">LEOWEIH-7C</strain>
    </source>
</reference>
<dbReference type="InterPro" id="IPR004714">
    <property type="entry name" value="Cyt_oxidase_maturation_cbb3"/>
</dbReference>
<dbReference type="PANTHER" id="PTHR41532">
    <property type="entry name" value="FIXS PROTEIN"/>
    <property type="match status" value="1"/>
</dbReference>
<keyword evidence="3" id="KW-1185">Reference proteome</keyword>
<sequence>MEIMYFMIGLSLLMAVGFLIAFIWSIKTGQQDDLITPSMRILLEEKEYKNNK</sequence>
<keyword evidence="1" id="KW-0472">Membrane</keyword>
<accession>A0ABU3TQC0</accession>
<dbReference type="Pfam" id="PF03597">
    <property type="entry name" value="FixS"/>
    <property type="match status" value="1"/>
</dbReference>
<evidence type="ECO:0000256" key="1">
    <source>
        <dbReference type="SAM" id="Phobius"/>
    </source>
</evidence>
<evidence type="ECO:0000313" key="2">
    <source>
        <dbReference type="EMBL" id="MDU0808058.1"/>
    </source>
</evidence>
<dbReference type="PANTHER" id="PTHR41532:SF1">
    <property type="entry name" value="FIXS PROTEIN"/>
    <property type="match status" value="1"/>
</dbReference>
<protein>
    <submittedName>
        <fullName evidence="2">Cbb3-type cytochrome oxidase assembly protein CcoS</fullName>
    </submittedName>
</protein>
<keyword evidence="1" id="KW-1133">Transmembrane helix</keyword>
<proteinExistence type="predicted"/>
<comment type="caution">
    <text evidence="2">The sequence shown here is derived from an EMBL/GenBank/DDBJ whole genome shotgun (WGS) entry which is preliminary data.</text>
</comment>
<feature type="transmembrane region" description="Helical" evidence="1">
    <location>
        <begin position="6"/>
        <end position="26"/>
    </location>
</feature>
<dbReference type="Proteomes" id="UP001249959">
    <property type="component" value="Unassembled WGS sequence"/>
</dbReference>
<organism evidence="2 3">
    <name type="scientific">Aquirufa regiilacus</name>
    <dbReference type="NCBI Taxonomy" id="3024868"/>
    <lineage>
        <taxon>Bacteria</taxon>
        <taxon>Pseudomonadati</taxon>
        <taxon>Bacteroidota</taxon>
        <taxon>Cytophagia</taxon>
        <taxon>Cytophagales</taxon>
        <taxon>Flectobacillaceae</taxon>
        <taxon>Aquirufa</taxon>
    </lineage>
</organism>
<keyword evidence="1" id="KW-0812">Transmembrane</keyword>
<dbReference type="NCBIfam" id="TIGR00847">
    <property type="entry name" value="ccoS"/>
    <property type="match status" value="1"/>
</dbReference>
<name>A0ABU3TQC0_9BACT</name>
<gene>
    <name evidence="2" type="primary">ccoS</name>
    <name evidence="2" type="ORF">PQG45_03295</name>
</gene>
<dbReference type="RefSeq" id="WP_315576310.1">
    <property type="nucleotide sequence ID" value="NZ_JARDXH010000004.1"/>
</dbReference>